<reference evidence="5" key="1">
    <citation type="submission" date="2021-07" db="EMBL/GenBank/DDBJ databases">
        <authorList>
            <person name="Durling M."/>
        </authorList>
    </citation>
    <scope>NUCLEOTIDE SEQUENCE</scope>
</reference>
<dbReference type="InterPro" id="IPR055647">
    <property type="entry name" value="DUF7223"/>
</dbReference>
<dbReference type="Proteomes" id="UP000701801">
    <property type="component" value="Unassembled WGS sequence"/>
</dbReference>
<feature type="region of interest" description="Disordered" evidence="1">
    <location>
        <begin position="565"/>
        <end position="600"/>
    </location>
</feature>
<feature type="chain" id="PRO_5040473254" description="GPI anchored protein" evidence="2">
    <location>
        <begin position="22"/>
        <end position="626"/>
    </location>
</feature>
<feature type="compositionally biased region" description="Polar residues" evidence="1">
    <location>
        <begin position="584"/>
        <end position="598"/>
    </location>
</feature>
<evidence type="ECO:0000259" key="4">
    <source>
        <dbReference type="Pfam" id="PF23865"/>
    </source>
</evidence>
<protein>
    <recommendedName>
        <fullName evidence="7">GPI anchored protein</fullName>
    </recommendedName>
</protein>
<proteinExistence type="predicted"/>
<evidence type="ECO:0000256" key="2">
    <source>
        <dbReference type="SAM" id="SignalP"/>
    </source>
</evidence>
<evidence type="ECO:0008006" key="7">
    <source>
        <dbReference type="Google" id="ProtNLM"/>
    </source>
</evidence>
<dbReference type="EMBL" id="CAJVRM010000028">
    <property type="protein sequence ID" value="CAG8971773.1"/>
    <property type="molecule type" value="Genomic_DNA"/>
</dbReference>
<dbReference type="AlphaFoldDB" id="A0A9N9PQX1"/>
<dbReference type="Pfam" id="PF22974">
    <property type="entry name" value="DUF7029"/>
    <property type="match status" value="1"/>
</dbReference>
<feature type="compositionally biased region" description="Polar residues" evidence="1">
    <location>
        <begin position="565"/>
        <end position="577"/>
    </location>
</feature>
<accession>A0A9N9PQX1</accession>
<sequence>MVSFISGLVVPVLALVSLGNAFDFDSVSHRAVPVAHPKLSAVTVRSLLQSREEAFKPKQEATHHYAEEIPSLSGGRSRFSKTITTYKLPALVLEDIEMVVGGIQCTQSSITVQFPDGQTLDSVRPSWDNLGAFFIISAHPGCNADGERAPYLVSGIHYDLQKKTAEFAVEPITFKDAYKTMTVKFGSQIGQYPENSFRTHEGLRKRQAIASPTFSRPATAIATTKSSKPQPTDNNDRFLTAHGDIAKGLNGTKFNPNQVLFEQTFPTVAGNGVESVKVACKECAIAGTVDIVDGEFTLSDESNPLTAAVDFFNDGFIRAVVNNMTAHIALEASLKLASKKEFERTLIEVGIPGFQIPGIVTIGPIFRPVFTSSIELNGELNFSTGFDIKVPDNSTITLGIAKIQNSTVSGFQRTSVKAIPFQATSPSVTLALSAGLRVDLSFGLSFFNGQGKADVGAFFDIPTLKFSISTGTNLDENCKPVVANASSPTTDIVPFKFPSLVLVEFVVILDVGVQAQFDIDFPGINLPGTQVTKEIAATTFGLAELCLSFDKEKTRFVKPTVPVTSSASRPAITNSPGNRFEQKPNGSSSELPKSTNGSGKARGDVGSSLWWSGAGLVSVFCVALVL</sequence>
<keyword evidence="6" id="KW-1185">Reference proteome</keyword>
<name>A0A9N9PQX1_9HELO</name>
<gene>
    <name evidence="5" type="ORF">HYALB_00001882</name>
</gene>
<evidence type="ECO:0000259" key="3">
    <source>
        <dbReference type="Pfam" id="PF22974"/>
    </source>
</evidence>
<comment type="caution">
    <text evidence="5">The sequence shown here is derived from an EMBL/GenBank/DDBJ whole genome shotgun (WGS) entry which is preliminary data.</text>
</comment>
<organism evidence="5 6">
    <name type="scientific">Hymenoscyphus albidus</name>
    <dbReference type="NCBI Taxonomy" id="595503"/>
    <lineage>
        <taxon>Eukaryota</taxon>
        <taxon>Fungi</taxon>
        <taxon>Dikarya</taxon>
        <taxon>Ascomycota</taxon>
        <taxon>Pezizomycotina</taxon>
        <taxon>Leotiomycetes</taxon>
        <taxon>Helotiales</taxon>
        <taxon>Helotiaceae</taxon>
        <taxon>Hymenoscyphus</taxon>
    </lineage>
</organism>
<evidence type="ECO:0000313" key="6">
    <source>
        <dbReference type="Proteomes" id="UP000701801"/>
    </source>
</evidence>
<evidence type="ECO:0000256" key="1">
    <source>
        <dbReference type="SAM" id="MobiDB-lite"/>
    </source>
</evidence>
<dbReference type="OrthoDB" id="5382170at2759"/>
<feature type="signal peptide" evidence="2">
    <location>
        <begin position="1"/>
        <end position="21"/>
    </location>
</feature>
<keyword evidence="2" id="KW-0732">Signal</keyword>
<dbReference type="InterPro" id="IPR054293">
    <property type="entry name" value="DUF7029"/>
</dbReference>
<dbReference type="Pfam" id="PF23865">
    <property type="entry name" value="DUF7223"/>
    <property type="match status" value="1"/>
</dbReference>
<feature type="domain" description="DUF7223" evidence="4">
    <location>
        <begin position="271"/>
        <end position="478"/>
    </location>
</feature>
<feature type="domain" description="DUF7029" evidence="3">
    <location>
        <begin position="85"/>
        <end position="182"/>
    </location>
</feature>
<evidence type="ECO:0000313" key="5">
    <source>
        <dbReference type="EMBL" id="CAG8971773.1"/>
    </source>
</evidence>